<feature type="binding site" evidence="2">
    <location>
        <position position="139"/>
    </location>
    <ligand>
        <name>D-ribulose 5-phosphate</name>
        <dbReference type="ChEBI" id="CHEBI:58121"/>
    </ligand>
</feature>
<feature type="binding site" evidence="2">
    <location>
        <begin position="8"/>
        <end position="9"/>
    </location>
    <ligand>
        <name>D-ribulose 5-phosphate</name>
        <dbReference type="ChEBI" id="CHEBI:58121"/>
    </ligand>
</feature>
<dbReference type="NCBIfam" id="NF004051">
    <property type="entry name" value="PRK05571.1"/>
    <property type="match status" value="1"/>
</dbReference>
<feature type="binding site" evidence="2">
    <location>
        <position position="102"/>
    </location>
    <ligand>
        <name>D-ribulose 5-phosphate</name>
        <dbReference type="ChEBI" id="CHEBI:58121"/>
    </ligand>
</feature>
<dbReference type="SUPFAM" id="SSF89623">
    <property type="entry name" value="Ribose/Galactose isomerase RpiB/AlsB"/>
    <property type="match status" value="1"/>
</dbReference>
<sequence>MKIFIAADHAGFYMKKQLVAYLQLKGYEVEDCGAYEMDAADDYPDFIFPCAKKVAGDKKSVGIVLGGSGQGEAIAANKVKGIRAAVFYGGNQQIPKLAREHNDANILSLGARFMSNDDAKKAITGWLDAKFEGGRHLERIKKIEK</sequence>
<comment type="similarity">
    <text evidence="1">Belongs to the LacAB/RpiB family.</text>
</comment>
<dbReference type="GO" id="GO:0004751">
    <property type="term" value="F:ribose-5-phosphate isomerase activity"/>
    <property type="evidence" value="ECO:0007669"/>
    <property type="project" value="TreeGrafter"/>
</dbReference>
<dbReference type="Proteomes" id="UP000176317">
    <property type="component" value="Unassembled WGS sequence"/>
</dbReference>
<reference evidence="3 4" key="1">
    <citation type="journal article" date="2016" name="Nat. Commun.">
        <title>Thousands of microbial genomes shed light on interconnected biogeochemical processes in an aquifer system.</title>
        <authorList>
            <person name="Anantharaman K."/>
            <person name="Brown C.T."/>
            <person name="Hug L.A."/>
            <person name="Sharon I."/>
            <person name="Castelle C.J."/>
            <person name="Probst A.J."/>
            <person name="Thomas B.C."/>
            <person name="Singh A."/>
            <person name="Wilkins M.J."/>
            <person name="Karaoz U."/>
            <person name="Brodie E.L."/>
            <person name="Williams K.H."/>
            <person name="Hubbard S.S."/>
            <person name="Banfield J.F."/>
        </authorList>
    </citation>
    <scope>NUCLEOTIDE SEQUENCE [LARGE SCALE GENOMIC DNA]</scope>
</reference>
<evidence type="ECO:0000313" key="3">
    <source>
        <dbReference type="EMBL" id="OGD86716.1"/>
    </source>
</evidence>
<dbReference type="PANTHER" id="PTHR30345">
    <property type="entry name" value="RIBOSE-5-PHOSPHATE ISOMERASE B"/>
    <property type="match status" value="1"/>
</dbReference>
<dbReference type="InterPro" id="IPR003500">
    <property type="entry name" value="RpiB_LacA_LacB"/>
</dbReference>
<dbReference type="AlphaFoldDB" id="A0A1F5G4B3"/>
<dbReference type="PANTHER" id="PTHR30345:SF0">
    <property type="entry name" value="DNA DAMAGE-REPAIR_TOLERATION PROTEIN DRT102"/>
    <property type="match status" value="1"/>
</dbReference>
<comment type="caution">
    <text evidence="3">The sequence shown here is derived from an EMBL/GenBank/DDBJ whole genome shotgun (WGS) entry which is preliminary data.</text>
</comment>
<dbReference type="Gene3D" id="3.40.1400.10">
    <property type="entry name" value="Sugar-phosphate isomerase, RpiB/LacA/LacB"/>
    <property type="match status" value="1"/>
</dbReference>
<feature type="binding site" evidence="2">
    <location>
        <position position="135"/>
    </location>
    <ligand>
        <name>D-ribulose 5-phosphate</name>
        <dbReference type="ChEBI" id="CHEBI:58121"/>
    </ligand>
</feature>
<dbReference type="GO" id="GO:0019316">
    <property type="term" value="P:D-allose catabolic process"/>
    <property type="evidence" value="ECO:0007669"/>
    <property type="project" value="TreeGrafter"/>
</dbReference>
<dbReference type="NCBIfam" id="TIGR00689">
    <property type="entry name" value="rpiB_lacA_lacB"/>
    <property type="match status" value="1"/>
</dbReference>
<accession>A0A1F5G4B3</accession>
<protein>
    <submittedName>
        <fullName evidence="3">Ribose-5-phosphate isomerase</fullName>
    </submittedName>
</protein>
<feature type="binding site" evidence="2">
    <location>
        <begin position="67"/>
        <end position="71"/>
    </location>
    <ligand>
        <name>D-ribulose 5-phosphate</name>
        <dbReference type="ChEBI" id="CHEBI:58121"/>
    </ligand>
</feature>
<dbReference type="Pfam" id="PF02502">
    <property type="entry name" value="LacAB_rpiB"/>
    <property type="match status" value="1"/>
</dbReference>
<evidence type="ECO:0000256" key="1">
    <source>
        <dbReference type="ARBA" id="ARBA00008754"/>
    </source>
</evidence>
<dbReference type="InterPro" id="IPR036569">
    <property type="entry name" value="RpiB_LacA_LacB_sf"/>
</dbReference>
<dbReference type="PIRSF" id="PIRSF005384">
    <property type="entry name" value="RpiB_LacA_B"/>
    <property type="match status" value="1"/>
</dbReference>
<gene>
    <name evidence="3" type="ORF">A2164_03570</name>
</gene>
<dbReference type="GO" id="GO:0009052">
    <property type="term" value="P:pentose-phosphate shunt, non-oxidative branch"/>
    <property type="evidence" value="ECO:0007669"/>
    <property type="project" value="TreeGrafter"/>
</dbReference>
<evidence type="ECO:0000313" key="4">
    <source>
        <dbReference type="Proteomes" id="UP000176317"/>
    </source>
</evidence>
<feature type="binding site" evidence="2">
    <location>
        <position position="112"/>
    </location>
    <ligand>
        <name>D-ribulose 5-phosphate</name>
        <dbReference type="ChEBI" id="CHEBI:58121"/>
    </ligand>
</feature>
<proteinExistence type="inferred from homology"/>
<evidence type="ECO:0000256" key="2">
    <source>
        <dbReference type="PIRSR" id="PIRSR005384-2"/>
    </source>
</evidence>
<dbReference type="EMBL" id="MFAT01000019">
    <property type="protein sequence ID" value="OGD86716.1"/>
    <property type="molecule type" value="Genomic_DNA"/>
</dbReference>
<keyword evidence="3" id="KW-0413">Isomerase</keyword>
<name>A0A1F5G4B3_9BACT</name>
<organism evidence="3 4">
    <name type="scientific">Candidatus Curtissbacteria bacterium RBG_13_35_7</name>
    <dbReference type="NCBI Taxonomy" id="1797705"/>
    <lineage>
        <taxon>Bacteria</taxon>
        <taxon>Candidatus Curtissiibacteriota</taxon>
    </lineage>
</organism>